<evidence type="ECO:0000256" key="6">
    <source>
        <dbReference type="ARBA" id="ARBA00022989"/>
    </source>
</evidence>
<evidence type="ECO:0000256" key="9">
    <source>
        <dbReference type="PROSITE-ProRule" id="PRU00205"/>
    </source>
</evidence>
<evidence type="ECO:0000259" key="11">
    <source>
        <dbReference type="PROSITE" id="PS50922"/>
    </source>
</evidence>
<evidence type="ECO:0000256" key="3">
    <source>
        <dbReference type="ARBA" id="ARBA00022679"/>
    </source>
</evidence>
<dbReference type="PANTHER" id="PTHR12560:SF11">
    <property type="entry name" value="CERAMIDE SYNTHASE LAC1-RELATED"/>
    <property type="match status" value="1"/>
</dbReference>
<keyword evidence="3" id="KW-0808">Transferase</keyword>
<proteinExistence type="inferred from homology"/>
<evidence type="ECO:0000256" key="8">
    <source>
        <dbReference type="ARBA" id="ARBA00023180"/>
    </source>
</evidence>
<dbReference type="InterPro" id="IPR006634">
    <property type="entry name" value="TLC-dom"/>
</dbReference>
<keyword evidence="5" id="KW-0256">Endoplasmic reticulum</keyword>
<sequence>MGTNDTYPLLSTSAAYAQATRDQGGSSRLPMKSDAQSRFSLFLRSLSMGRMHPSRPARRSRLSKRRKGSRGSLSRILRRTWTRPLLLMLVIIFLYAISPTESNIAGHFIFLSYKIDNAEGVPGSPPQYGKGLWDLAFVCFYTVFLTFTREFVMQELLRPLARACDIRSRGKQSRFMEQMYTACYVAFMGPLGLWTMRQTPGLWYFETRGMYESFPHRTHEAVFKFYYLFQAAFWVQQVVVMILGQEKRRRDFHELIAHHVITISLIGLSYRFHFTYMGIAVYVTHDLSDFLLALSKSLNYADNPLQAPIFTLCIFAWVYLRHYINLLILYSITTEFRSVGPFELNWETQQYKCWISQVITFGLLAALQVLNLYWLYALFRNAYRFAVLGIRKDDRSDPEESEVENEELKMTKNGEATGFNRWSKVRAAAAEAKDGIIA</sequence>
<dbReference type="AlphaFoldDB" id="A0AA38RKD1"/>
<comment type="similarity">
    <text evidence="2">Belongs to the sphingosine N-acyltransferase family.</text>
</comment>
<name>A0AA38RKD1_9PEZI</name>
<evidence type="ECO:0000256" key="2">
    <source>
        <dbReference type="ARBA" id="ARBA00009808"/>
    </source>
</evidence>
<keyword evidence="7 9" id="KW-0472">Membrane</keyword>
<comment type="caution">
    <text evidence="12">The sequence shown here is derived from an EMBL/GenBank/DDBJ whole genome shotgun (WGS) entry which is preliminary data.</text>
</comment>
<feature type="transmembrane region" description="Helical" evidence="10">
    <location>
        <begin position="256"/>
        <end position="285"/>
    </location>
</feature>
<feature type="domain" description="TLC" evidence="11">
    <location>
        <begin position="170"/>
        <end position="387"/>
    </location>
</feature>
<keyword evidence="13" id="KW-1185">Reference proteome</keyword>
<feature type="transmembrane region" description="Helical" evidence="10">
    <location>
        <begin position="131"/>
        <end position="152"/>
    </location>
</feature>
<evidence type="ECO:0000313" key="12">
    <source>
        <dbReference type="EMBL" id="KAJ9150282.1"/>
    </source>
</evidence>
<evidence type="ECO:0000256" key="4">
    <source>
        <dbReference type="ARBA" id="ARBA00022692"/>
    </source>
</evidence>
<comment type="subcellular location">
    <subcellularLocation>
        <location evidence="1">Endoplasmic reticulum membrane</location>
        <topology evidence="1">Multi-pass membrane protein</topology>
    </subcellularLocation>
</comment>
<feature type="transmembrane region" description="Helical" evidence="10">
    <location>
        <begin position="353"/>
        <end position="376"/>
    </location>
</feature>
<organism evidence="12 13">
    <name type="scientific">Pleurostoma richardsiae</name>
    <dbReference type="NCBI Taxonomy" id="41990"/>
    <lineage>
        <taxon>Eukaryota</taxon>
        <taxon>Fungi</taxon>
        <taxon>Dikarya</taxon>
        <taxon>Ascomycota</taxon>
        <taxon>Pezizomycotina</taxon>
        <taxon>Sordariomycetes</taxon>
        <taxon>Sordariomycetidae</taxon>
        <taxon>Calosphaeriales</taxon>
        <taxon>Pleurostomataceae</taxon>
        <taxon>Pleurostoma</taxon>
    </lineage>
</organism>
<evidence type="ECO:0000256" key="10">
    <source>
        <dbReference type="SAM" id="Phobius"/>
    </source>
</evidence>
<accession>A0AA38RKD1</accession>
<dbReference type="GO" id="GO:0046513">
    <property type="term" value="P:ceramide biosynthetic process"/>
    <property type="evidence" value="ECO:0007669"/>
    <property type="project" value="InterPro"/>
</dbReference>
<evidence type="ECO:0000313" key="13">
    <source>
        <dbReference type="Proteomes" id="UP001174694"/>
    </source>
</evidence>
<feature type="transmembrane region" description="Helical" evidence="10">
    <location>
        <begin position="225"/>
        <end position="244"/>
    </location>
</feature>
<dbReference type="PROSITE" id="PS50922">
    <property type="entry name" value="TLC"/>
    <property type="match status" value="1"/>
</dbReference>
<dbReference type="Proteomes" id="UP001174694">
    <property type="component" value="Unassembled WGS sequence"/>
</dbReference>
<dbReference type="PANTHER" id="PTHR12560">
    <property type="entry name" value="LONGEVITY ASSURANCE FACTOR 1 LAG1"/>
    <property type="match status" value="1"/>
</dbReference>
<feature type="transmembrane region" description="Helical" evidence="10">
    <location>
        <begin position="305"/>
        <end position="332"/>
    </location>
</feature>
<keyword evidence="6 10" id="KW-1133">Transmembrane helix</keyword>
<dbReference type="InterPro" id="IPR016439">
    <property type="entry name" value="Lag1/Lac1-like"/>
</dbReference>
<gene>
    <name evidence="12" type="ORF">NKR23_g3690</name>
</gene>
<dbReference type="SMART" id="SM00724">
    <property type="entry name" value="TLC"/>
    <property type="match status" value="1"/>
</dbReference>
<evidence type="ECO:0000256" key="5">
    <source>
        <dbReference type="ARBA" id="ARBA00022824"/>
    </source>
</evidence>
<feature type="transmembrane region" description="Helical" evidence="10">
    <location>
        <begin position="85"/>
        <end position="111"/>
    </location>
</feature>
<dbReference type="Pfam" id="PF03798">
    <property type="entry name" value="TRAM_LAG1_CLN8"/>
    <property type="match status" value="1"/>
</dbReference>
<dbReference type="EMBL" id="JANBVO010000008">
    <property type="protein sequence ID" value="KAJ9150282.1"/>
    <property type="molecule type" value="Genomic_DNA"/>
</dbReference>
<reference evidence="12" key="1">
    <citation type="submission" date="2022-07" db="EMBL/GenBank/DDBJ databases">
        <title>Fungi with potential for degradation of polypropylene.</title>
        <authorList>
            <person name="Gostincar C."/>
        </authorList>
    </citation>
    <scope>NUCLEOTIDE SEQUENCE</scope>
    <source>
        <strain evidence="12">EXF-13308</strain>
    </source>
</reference>
<dbReference type="GO" id="GO:0005789">
    <property type="term" value="C:endoplasmic reticulum membrane"/>
    <property type="evidence" value="ECO:0007669"/>
    <property type="project" value="UniProtKB-SubCell"/>
</dbReference>
<protein>
    <submittedName>
        <fullName evidence="12">Sphingosine N-acyltransferase LAG1</fullName>
    </submittedName>
</protein>
<keyword evidence="4 9" id="KW-0812">Transmembrane</keyword>
<evidence type="ECO:0000256" key="7">
    <source>
        <dbReference type="ARBA" id="ARBA00023136"/>
    </source>
</evidence>
<dbReference type="GO" id="GO:0050291">
    <property type="term" value="F:sphingosine N-acyltransferase activity"/>
    <property type="evidence" value="ECO:0007669"/>
    <property type="project" value="InterPro"/>
</dbReference>
<keyword evidence="8" id="KW-0325">Glycoprotein</keyword>
<evidence type="ECO:0000256" key="1">
    <source>
        <dbReference type="ARBA" id="ARBA00004477"/>
    </source>
</evidence>
<feature type="transmembrane region" description="Helical" evidence="10">
    <location>
        <begin position="179"/>
        <end position="196"/>
    </location>
</feature>